<dbReference type="SUPFAM" id="SSF81593">
    <property type="entry name" value="Nucleotidyltransferase substrate binding subunit/domain"/>
    <property type="match status" value="1"/>
</dbReference>
<comment type="caution">
    <text evidence="2">The sequence shown here is derived from an EMBL/GenBank/DDBJ whole genome shotgun (WGS) entry which is preliminary data.</text>
</comment>
<dbReference type="Pfam" id="PF05168">
    <property type="entry name" value="HEPN"/>
    <property type="match status" value="1"/>
</dbReference>
<evidence type="ECO:0000259" key="1">
    <source>
        <dbReference type="PROSITE" id="PS50910"/>
    </source>
</evidence>
<name>A0A081PHX3_9SPHI</name>
<feature type="domain" description="HEPN" evidence="1">
    <location>
        <begin position="151"/>
        <end position="264"/>
    </location>
</feature>
<reference evidence="2 3" key="1">
    <citation type="journal article" date="1992" name="Int. J. Syst. Bacteriol.">
        <title>Sphingobacterium antarcticus sp. nov. a Psychrotrophic Bacterium from the Soils of Schirmacher Oasis, Antarctica.</title>
        <authorList>
            <person name="Shivaji S."/>
            <person name="Ray M.K."/>
            <person name="Rao N.S."/>
            <person name="Saiserr L."/>
            <person name="Jagannadham M.V."/>
            <person name="Kumar G.S."/>
            <person name="Reddy G."/>
            <person name="Bhargava P.M."/>
        </authorList>
    </citation>
    <scope>NUCLEOTIDE SEQUENCE [LARGE SCALE GENOMIC DNA]</scope>
    <source>
        <strain evidence="2 3">4BY</strain>
    </source>
</reference>
<proteinExistence type="predicted"/>
<dbReference type="eggNOG" id="COG1708">
    <property type="taxonomic scope" value="Bacteria"/>
</dbReference>
<dbReference type="RefSeq" id="WP_037440092.1">
    <property type="nucleotide sequence ID" value="NZ_JNFF01000046.1"/>
</dbReference>
<dbReference type="EMBL" id="JNFF01000046">
    <property type="protein sequence ID" value="KEQ30296.1"/>
    <property type="molecule type" value="Genomic_DNA"/>
</dbReference>
<dbReference type="Proteomes" id="UP000028007">
    <property type="component" value="Unassembled WGS sequence"/>
</dbReference>
<gene>
    <name evidence="2" type="ORF">N180_10100</name>
</gene>
<dbReference type="AlphaFoldDB" id="A0A081PHX3"/>
<protein>
    <recommendedName>
        <fullName evidence="1">HEPN domain-containing protein</fullName>
    </recommendedName>
</protein>
<keyword evidence="3" id="KW-1185">Reference proteome</keyword>
<accession>A0A081PHX3</accession>
<dbReference type="OrthoDB" id="634374at2"/>
<dbReference type="Gene3D" id="1.20.120.330">
    <property type="entry name" value="Nucleotidyltransferases domain 2"/>
    <property type="match status" value="1"/>
</dbReference>
<sequence length="288" mass="33451">MNEAMIISNNTLAKEFKNLIQLIAEKYQPYQIILFAEKTKWEQAESCFQRTDFVQRFDCCLLIITQNTRRSLHDCQEFCNLHFEFGDIITLCHGKQAVQDAVFSYNSFFTTVLKTGKVLYSMDGAPISDISIPDQLPRDVENTEIQFEKRYALANAFLSGAETCLNNEQYAICTFLLHQVVEQCCIAMITLFMQYRSDIHHLHRLLKLCRCFSDDPYDHYLASGAERKKLFDILTRSYSRARYSETFSVKKEDAINLYKLGLDFTALTKKLCKKKLEALTTEFTIVEC</sequence>
<dbReference type="InterPro" id="IPR007842">
    <property type="entry name" value="HEPN_dom"/>
</dbReference>
<evidence type="ECO:0000313" key="2">
    <source>
        <dbReference type="EMBL" id="KEQ30296.1"/>
    </source>
</evidence>
<organism evidence="2 3">
    <name type="scientific">Pedobacter antarcticus 4BY</name>
    <dbReference type="NCBI Taxonomy" id="1358423"/>
    <lineage>
        <taxon>Bacteria</taxon>
        <taxon>Pseudomonadati</taxon>
        <taxon>Bacteroidota</taxon>
        <taxon>Sphingobacteriia</taxon>
        <taxon>Sphingobacteriales</taxon>
        <taxon>Sphingobacteriaceae</taxon>
        <taxon>Pedobacter</taxon>
    </lineage>
</organism>
<evidence type="ECO:0000313" key="3">
    <source>
        <dbReference type="Proteomes" id="UP000028007"/>
    </source>
</evidence>
<dbReference type="PROSITE" id="PS50910">
    <property type="entry name" value="HEPN"/>
    <property type="match status" value="1"/>
</dbReference>